<dbReference type="AlphaFoldDB" id="A0A943YYH4"/>
<evidence type="ECO:0000313" key="4">
    <source>
        <dbReference type="EMBL" id="MBS6941043.1"/>
    </source>
</evidence>
<protein>
    <submittedName>
        <fullName evidence="4">Molybdopterin-dependent oxidoreductase</fullName>
    </submittedName>
</protein>
<keyword evidence="2" id="KW-0732">Signal</keyword>
<evidence type="ECO:0000256" key="1">
    <source>
        <dbReference type="SAM" id="MobiDB-lite"/>
    </source>
</evidence>
<proteinExistence type="predicted"/>
<dbReference type="SUPFAM" id="SSF81296">
    <property type="entry name" value="E set domains"/>
    <property type="match status" value="1"/>
</dbReference>
<evidence type="ECO:0000256" key="2">
    <source>
        <dbReference type="SAM" id="SignalP"/>
    </source>
</evidence>
<feature type="domain" description="Oxidoreductase molybdopterin-binding" evidence="3">
    <location>
        <begin position="266"/>
        <end position="396"/>
    </location>
</feature>
<reference evidence="4" key="1">
    <citation type="submission" date="2021-02" db="EMBL/GenBank/DDBJ databases">
        <title>Infant gut strain persistence is associated with maternal origin, phylogeny, and functional potential including surface adhesion and iron acquisition.</title>
        <authorList>
            <person name="Lou Y.C."/>
        </authorList>
    </citation>
    <scope>NUCLEOTIDE SEQUENCE</scope>
    <source>
        <strain evidence="4">L2_039_000G1_dasL2_039_000G1_concoct_11</strain>
    </source>
</reference>
<organism evidence="4 5">
    <name type="scientific">Slackia piriformis</name>
    <dbReference type="NCBI Taxonomy" id="626934"/>
    <lineage>
        <taxon>Bacteria</taxon>
        <taxon>Bacillati</taxon>
        <taxon>Actinomycetota</taxon>
        <taxon>Coriobacteriia</taxon>
        <taxon>Eggerthellales</taxon>
        <taxon>Eggerthellaceae</taxon>
        <taxon>Slackia</taxon>
    </lineage>
</organism>
<dbReference type="InterPro" id="IPR014756">
    <property type="entry name" value="Ig_E-set"/>
</dbReference>
<evidence type="ECO:0000313" key="5">
    <source>
        <dbReference type="Proteomes" id="UP000727506"/>
    </source>
</evidence>
<dbReference type="SUPFAM" id="SSF56524">
    <property type="entry name" value="Oxidoreductase molybdopterin-binding domain"/>
    <property type="match status" value="1"/>
</dbReference>
<name>A0A943YYH4_9ACTN</name>
<dbReference type="SUPFAM" id="SSF48695">
    <property type="entry name" value="Multiheme cytochromes"/>
    <property type="match status" value="1"/>
</dbReference>
<feature type="signal peptide" evidence="2">
    <location>
        <begin position="1"/>
        <end position="30"/>
    </location>
</feature>
<dbReference type="Pfam" id="PF00174">
    <property type="entry name" value="Oxidored_molyb"/>
    <property type="match status" value="1"/>
</dbReference>
<evidence type="ECO:0000259" key="3">
    <source>
        <dbReference type="Pfam" id="PF00174"/>
    </source>
</evidence>
<comment type="caution">
    <text evidence="4">The sequence shown here is derived from an EMBL/GenBank/DDBJ whole genome shotgun (WGS) entry which is preliminary data.</text>
</comment>
<dbReference type="EMBL" id="JAGZSV010000103">
    <property type="protein sequence ID" value="MBS6941043.1"/>
    <property type="molecule type" value="Genomic_DNA"/>
</dbReference>
<gene>
    <name evidence="4" type="ORF">KH142_06140</name>
</gene>
<dbReference type="Proteomes" id="UP000727506">
    <property type="component" value="Unassembled WGS sequence"/>
</dbReference>
<dbReference type="Gene3D" id="2.60.40.650">
    <property type="match status" value="1"/>
</dbReference>
<sequence>MMKKVTKRAATVTGIAAVLAASALMVPAFAVDSASTAAEIVRGGEPDGDVQYPGKEYIIENYEKWDQIAEDYAPEVRQLPNGKLVQRTPSEYECPHWMQQSWTISYNTYYLDADKKGCNSCHADLNETVMNMDYRHAVLPNDDLETYSDVNQCITCHRDNGDEFGRLMHGIHFNSRNSEKFKESFDGTCDSCHSATGDGEGLQLWDNVKYKALGDSITTVENVEGNFDFTQDKTQSMDELYSYDFVHGYYDHMRYAMSDAALDQELPQSMMDEWEITIEGNVPNPYTAKLVDLIAEAEEAGVVVTKQSKMVCELNPTGGGGIGQTEITGIPVSWLIERAGGMTEGTNSIRCVRADGSSKNGIDVSKLGDEYLVYKMGGEYLDARRGFPCLNWVEGYDAQVFSKQPSGYIVSSDVMDERVCGQVNQEDAHVNRPNATICGTPEGVIIETGKPYTFQGYVDAFDHKVKTIEFSMDHGETWTSYDLGDTDVNRWIWWTFEWTPPEHGAYCLSVRATTEEGETSYREHEVMVNAMDELPSEDKVVKAGGPDSDLPLMFSTGLENEE</sequence>
<dbReference type="Gene3D" id="3.90.420.10">
    <property type="entry name" value="Oxidoreductase, molybdopterin-binding domain"/>
    <property type="match status" value="1"/>
</dbReference>
<dbReference type="InterPro" id="IPR036280">
    <property type="entry name" value="Multihaem_cyt_sf"/>
</dbReference>
<dbReference type="InterPro" id="IPR036374">
    <property type="entry name" value="OxRdtase_Mopterin-bd_sf"/>
</dbReference>
<dbReference type="Gene3D" id="3.90.10.10">
    <property type="entry name" value="Cytochrome C3"/>
    <property type="match status" value="1"/>
</dbReference>
<feature type="region of interest" description="Disordered" evidence="1">
    <location>
        <begin position="540"/>
        <end position="562"/>
    </location>
</feature>
<accession>A0A943YYH4</accession>
<feature type="chain" id="PRO_5038060490" evidence="2">
    <location>
        <begin position="31"/>
        <end position="562"/>
    </location>
</feature>
<dbReference type="InterPro" id="IPR000572">
    <property type="entry name" value="OxRdtase_Mopterin-bd_dom"/>
</dbReference>